<dbReference type="SFLD" id="SFLDF00027">
    <property type="entry name" value="p-type_atpase"/>
    <property type="match status" value="1"/>
</dbReference>
<keyword evidence="10 12" id="KW-1133">Transmembrane helix</keyword>
<dbReference type="Gene3D" id="3.40.50.1000">
    <property type="entry name" value="HAD superfamily/HAD-like"/>
    <property type="match status" value="1"/>
</dbReference>
<dbReference type="SUPFAM" id="SSF81665">
    <property type="entry name" value="Calcium ATPase, transmembrane domain M"/>
    <property type="match status" value="1"/>
</dbReference>
<dbReference type="Gene3D" id="1.20.1110.10">
    <property type="entry name" value="Calcium-transporting ATPase, transmembrane domain"/>
    <property type="match status" value="1"/>
</dbReference>
<evidence type="ECO:0000259" key="13">
    <source>
        <dbReference type="SMART" id="SM00831"/>
    </source>
</evidence>
<evidence type="ECO:0000256" key="2">
    <source>
        <dbReference type="ARBA" id="ARBA00008804"/>
    </source>
</evidence>
<feature type="transmembrane region" description="Helical" evidence="12">
    <location>
        <begin position="220"/>
        <end position="238"/>
    </location>
</feature>
<dbReference type="OrthoDB" id="9814270at2"/>
<feature type="transmembrane region" description="Helical" evidence="12">
    <location>
        <begin position="662"/>
        <end position="682"/>
    </location>
</feature>
<accession>A0A0W0ZCV7</accession>
<dbReference type="InterPro" id="IPR023299">
    <property type="entry name" value="ATPase_P-typ_cyto_dom_N"/>
</dbReference>
<feature type="transmembrane region" description="Helical" evidence="12">
    <location>
        <begin position="730"/>
        <end position="750"/>
    </location>
</feature>
<evidence type="ECO:0000256" key="6">
    <source>
        <dbReference type="ARBA" id="ARBA00022741"/>
    </source>
</evidence>
<dbReference type="Gene3D" id="2.70.150.10">
    <property type="entry name" value="Calcium-transporting ATPase, cytoplasmic transduction domain A"/>
    <property type="match status" value="1"/>
</dbReference>
<keyword evidence="4 12" id="KW-0812">Transmembrane</keyword>
<dbReference type="Pfam" id="PF00690">
    <property type="entry name" value="Cation_ATPase_N"/>
    <property type="match status" value="1"/>
</dbReference>
<dbReference type="Gene3D" id="3.40.1110.10">
    <property type="entry name" value="Calcium-transporting ATPase, cytoplasmic domain N"/>
    <property type="match status" value="1"/>
</dbReference>
<dbReference type="SUPFAM" id="SSF56784">
    <property type="entry name" value="HAD-like"/>
    <property type="match status" value="1"/>
</dbReference>
<dbReference type="NCBIfam" id="TIGR01494">
    <property type="entry name" value="ATPase_P-type"/>
    <property type="match status" value="2"/>
</dbReference>
<feature type="transmembrane region" description="Helical" evidence="12">
    <location>
        <begin position="70"/>
        <end position="89"/>
    </location>
</feature>
<dbReference type="InterPro" id="IPR001757">
    <property type="entry name" value="P_typ_ATPase"/>
</dbReference>
<name>A0A0W0ZCV7_9GAMM</name>
<dbReference type="SMART" id="SM00831">
    <property type="entry name" value="Cation_ATPase_N"/>
    <property type="match status" value="1"/>
</dbReference>
<dbReference type="PANTHER" id="PTHR42861">
    <property type="entry name" value="CALCIUM-TRANSPORTING ATPASE"/>
    <property type="match status" value="1"/>
</dbReference>
<dbReference type="InterPro" id="IPR018303">
    <property type="entry name" value="ATPase_P-typ_P_site"/>
</dbReference>
<dbReference type="InterPro" id="IPR044492">
    <property type="entry name" value="P_typ_ATPase_HD_dom"/>
</dbReference>
<dbReference type="SFLD" id="SFLDS00003">
    <property type="entry name" value="Haloacid_Dehalogenase"/>
    <property type="match status" value="1"/>
</dbReference>
<dbReference type="SFLD" id="SFLDG00002">
    <property type="entry name" value="C1.7:_P-type_atpase_like"/>
    <property type="match status" value="1"/>
</dbReference>
<keyword evidence="6" id="KW-0547">Nucleotide-binding</keyword>
<evidence type="ECO:0000256" key="3">
    <source>
        <dbReference type="ARBA" id="ARBA00022553"/>
    </source>
</evidence>
<feature type="transmembrane region" description="Helical" evidence="12">
    <location>
        <begin position="628"/>
        <end position="650"/>
    </location>
</feature>
<dbReference type="CDD" id="cd02076">
    <property type="entry name" value="P-type_ATPase_H"/>
    <property type="match status" value="1"/>
</dbReference>
<comment type="caution">
    <text evidence="14">The sequence shown here is derived from an EMBL/GenBank/DDBJ whole genome shotgun (WGS) entry which is preliminary data.</text>
</comment>
<keyword evidence="3" id="KW-0597">Phosphoprotein</keyword>
<feature type="domain" description="Cation-transporting P-type ATPase N-terminal" evidence="13">
    <location>
        <begin position="3"/>
        <end position="66"/>
    </location>
</feature>
<dbReference type="RefSeq" id="WP_058511949.1">
    <property type="nucleotide sequence ID" value="NZ_LNYY01000021.1"/>
</dbReference>
<dbReference type="FunFam" id="2.70.150.10:FF:000042">
    <property type="entry name" value="Plasma membrane ATPase"/>
    <property type="match status" value="1"/>
</dbReference>
<evidence type="ECO:0000256" key="4">
    <source>
        <dbReference type="ARBA" id="ARBA00022692"/>
    </source>
</evidence>
<dbReference type="GO" id="GO:0016020">
    <property type="term" value="C:membrane"/>
    <property type="evidence" value="ECO:0007669"/>
    <property type="project" value="UniProtKB-SubCell"/>
</dbReference>
<dbReference type="Pfam" id="PF00122">
    <property type="entry name" value="E1-E2_ATPase"/>
    <property type="match status" value="1"/>
</dbReference>
<dbReference type="FunFam" id="3.40.1110.10:FF:000005">
    <property type="entry name" value="Plasma membrane ATPase"/>
    <property type="match status" value="1"/>
</dbReference>
<keyword evidence="7" id="KW-0067">ATP-binding</keyword>
<protein>
    <submittedName>
        <fullName evidence="14">Magnesium-transporting ATPase, P-type</fullName>
    </submittedName>
</protein>
<evidence type="ECO:0000313" key="14">
    <source>
        <dbReference type="EMBL" id="KTD66903.1"/>
    </source>
</evidence>
<dbReference type="AlphaFoldDB" id="A0A0W0ZCV7"/>
<dbReference type="Pfam" id="PF00702">
    <property type="entry name" value="Hydrolase"/>
    <property type="match status" value="1"/>
</dbReference>
<dbReference type="PATRIC" id="fig|947033.5.peg.3299"/>
<comment type="subcellular location">
    <subcellularLocation>
        <location evidence="1">Membrane</location>
        <topology evidence="1">Multi-pass membrane protein</topology>
    </subcellularLocation>
</comment>
<comment type="similarity">
    <text evidence="2">Belongs to the cation transport ATPase (P-type) (TC 3.A.3) family. Type IIIA subfamily.</text>
</comment>
<evidence type="ECO:0000256" key="5">
    <source>
        <dbReference type="ARBA" id="ARBA00022723"/>
    </source>
</evidence>
<keyword evidence="5" id="KW-0479">Metal-binding</keyword>
<evidence type="ECO:0000256" key="1">
    <source>
        <dbReference type="ARBA" id="ARBA00004141"/>
    </source>
</evidence>
<organism evidence="14 15">
    <name type="scientific">Legionella steelei</name>
    <dbReference type="NCBI Taxonomy" id="947033"/>
    <lineage>
        <taxon>Bacteria</taxon>
        <taxon>Pseudomonadati</taxon>
        <taxon>Pseudomonadota</taxon>
        <taxon>Gammaproteobacteria</taxon>
        <taxon>Legionellales</taxon>
        <taxon>Legionellaceae</taxon>
        <taxon>Legionella</taxon>
    </lineage>
</organism>
<dbReference type="GO" id="GO:0120029">
    <property type="term" value="P:proton export across plasma membrane"/>
    <property type="evidence" value="ECO:0007669"/>
    <property type="project" value="InterPro"/>
</dbReference>
<feature type="transmembrane region" description="Helical" evidence="12">
    <location>
        <begin position="598"/>
        <end position="622"/>
    </location>
</feature>
<dbReference type="GO" id="GO:0008553">
    <property type="term" value="F:P-type proton-exporting transporter activity"/>
    <property type="evidence" value="ECO:0007669"/>
    <property type="project" value="InterPro"/>
</dbReference>
<gene>
    <name evidence="14" type="ORF">Lste_3109</name>
</gene>
<keyword evidence="11 12" id="KW-0472">Membrane</keyword>
<dbReference type="PRINTS" id="PR00119">
    <property type="entry name" value="CATATPASE"/>
</dbReference>
<reference evidence="14 15" key="1">
    <citation type="submission" date="2015-11" db="EMBL/GenBank/DDBJ databases">
        <title>Genomic analysis of 38 Legionella species identifies large and diverse effector repertoires.</title>
        <authorList>
            <person name="Burstein D."/>
            <person name="Amaro F."/>
            <person name="Zusman T."/>
            <person name="Lifshitz Z."/>
            <person name="Cohen O."/>
            <person name="Gilbert J.A."/>
            <person name="Pupko T."/>
            <person name="Shuman H.A."/>
            <person name="Segal G."/>
        </authorList>
    </citation>
    <scope>NUCLEOTIDE SEQUENCE [LARGE SCALE GENOMIC DNA]</scope>
    <source>
        <strain evidence="14 15">IMVS3376</strain>
    </source>
</reference>
<sequence length="791" mass="87718">MNSLNLNTDLKTGLASQEAKKRLTSFGKNVLEEKQTNNLIKFLSFFWGPIPWMIEAAVLLSGILQRWEDFTIICLMLGLNAGVGFWQQYKADNAITALKNKLALTARVLRDREWKNISASELVPGDIVLIKLGNIIPADMKLLSGEYLTVDQSTLTGESLPVEKIIGDEVYSGSIVRLGEMMGIVTGTGMNTYFGRTAKLVETAKTTSHFQKAVLKIGNFLIKLTLILVVIILIVAQLRHDPFLHTLLFALILTIAAIPVALPAVLTVTMAVGALNLARMKAIVSKLSSIEEMAGMDILCSDKTGTLTKNQLTMGEPVLIEAKSKEELILAAALASEQNVEDVIDQAILNALPPIINLKNFETLKFIPFDSKQKRTEATIKQDNISFQVAKGAPQVILELVQQPEFKKQVENAVDQLANEGYRALGIARRDNDDKWHYLGLIALFDPPRDDTLQTIQSAKNMGLEIKMLTGDHGSIAKEISHKIGLGENIVSAAELFNEGEPAISQLERVDGFAEVFPEHKFKIVTILQSDDHIVGMTGDGVNDAPALKQADIGIAVGGAVDAARAAADLVLTERGLSVITRAVEEARKIFERMNSYATFRIAETIRVLLFISASIVVFNFYPVTAVMIVLLAILNDFPIMMIAYDNVPVARYPVRWNMHRVLIISTALGITGVISTFILFYVAKDYFYLSFSVIQTFIFLKLLVAGHFTIYVTRNTGSIWQRPWPNWRLFCTIELTQILGTLAAVYGWFVTPIGWSYALLIWGYALVWMFIGSTVKLLLYKTVITRDHYQ</sequence>
<dbReference type="EMBL" id="LNYY01000021">
    <property type="protein sequence ID" value="KTD66903.1"/>
    <property type="molecule type" value="Genomic_DNA"/>
</dbReference>
<dbReference type="InterPro" id="IPR008250">
    <property type="entry name" value="ATPase_P-typ_transduc_dom_A_sf"/>
</dbReference>
<feature type="transmembrane region" description="Helical" evidence="12">
    <location>
        <begin position="688"/>
        <end position="709"/>
    </location>
</feature>
<keyword evidence="8" id="KW-0460">Magnesium</keyword>
<dbReference type="STRING" id="947033.Lste_3109"/>
<evidence type="ECO:0000256" key="11">
    <source>
        <dbReference type="ARBA" id="ARBA00023136"/>
    </source>
</evidence>
<dbReference type="InterPro" id="IPR036412">
    <property type="entry name" value="HAD-like_sf"/>
</dbReference>
<dbReference type="PRINTS" id="PR00120">
    <property type="entry name" value="HATPASE"/>
</dbReference>
<dbReference type="InterPro" id="IPR023298">
    <property type="entry name" value="ATPase_P-typ_TM_dom_sf"/>
</dbReference>
<dbReference type="InterPro" id="IPR004014">
    <property type="entry name" value="ATPase_P-typ_cation-transptr_N"/>
</dbReference>
<dbReference type="InterPro" id="IPR023214">
    <property type="entry name" value="HAD_sf"/>
</dbReference>
<dbReference type="SUPFAM" id="SSF81653">
    <property type="entry name" value="Calcium ATPase, transduction domain A"/>
    <property type="match status" value="1"/>
</dbReference>
<evidence type="ECO:0000256" key="12">
    <source>
        <dbReference type="SAM" id="Phobius"/>
    </source>
</evidence>
<keyword evidence="15" id="KW-1185">Reference proteome</keyword>
<dbReference type="InterPro" id="IPR006534">
    <property type="entry name" value="P-type_ATPase_IIIA"/>
</dbReference>
<evidence type="ECO:0000256" key="7">
    <source>
        <dbReference type="ARBA" id="ARBA00022840"/>
    </source>
</evidence>
<dbReference type="InterPro" id="IPR059000">
    <property type="entry name" value="ATPase_P-type_domA"/>
</dbReference>
<dbReference type="PROSITE" id="PS00154">
    <property type="entry name" value="ATPASE_E1_E2"/>
    <property type="match status" value="1"/>
</dbReference>
<dbReference type="FunFam" id="3.40.50.1000:FF:000211">
    <property type="entry name" value="Plasma membrane ATPase"/>
    <property type="match status" value="1"/>
</dbReference>
<evidence type="ECO:0000256" key="9">
    <source>
        <dbReference type="ARBA" id="ARBA00022967"/>
    </source>
</evidence>
<dbReference type="NCBIfam" id="TIGR01647">
    <property type="entry name" value="ATPase-IIIA_H"/>
    <property type="match status" value="1"/>
</dbReference>
<dbReference type="Proteomes" id="UP000054926">
    <property type="component" value="Unassembled WGS sequence"/>
</dbReference>
<feature type="transmembrane region" description="Helical" evidence="12">
    <location>
        <begin position="756"/>
        <end position="780"/>
    </location>
</feature>
<keyword evidence="9" id="KW-1278">Translocase</keyword>
<evidence type="ECO:0000313" key="15">
    <source>
        <dbReference type="Proteomes" id="UP000054926"/>
    </source>
</evidence>
<evidence type="ECO:0000256" key="10">
    <source>
        <dbReference type="ARBA" id="ARBA00022989"/>
    </source>
</evidence>
<dbReference type="GO" id="GO:0016887">
    <property type="term" value="F:ATP hydrolysis activity"/>
    <property type="evidence" value="ECO:0007669"/>
    <property type="project" value="InterPro"/>
</dbReference>
<dbReference type="SUPFAM" id="SSF81660">
    <property type="entry name" value="Metal cation-transporting ATPase, ATP-binding domain N"/>
    <property type="match status" value="1"/>
</dbReference>
<feature type="transmembrane region" description="Helical" evidence="12">
    <location>
        <begin position="42"/>
        <end position="64"/>
    </location>
</feature>
<dbReference type="GO" id="GO:0005524">
    <property type="term" value="F:ATP binding"/>
    <property type="evidence" value="ECO:0007669"/>
    <property type="project" value="UniProtKB-KW"/>
</dbReference>
<dbReference type="GO" id="GO:0046872">
    <property type="term" value="F:metal ion binding"/>
    <property type="evidence" value="ECO:0007669"/>
    <property type="project" value="UniProtKB-KW"/>
</dbReference>
<evidence type="ECO:0000256" key="8">
    <source>
        <dbReference type="ARBA" id="ARBA00022842"/>
    </source>
</evidence>
<feature type="transmembrane region" description="Helical" evidence="12">
    <location>
        <begin position="244"/>
        <end position="277"/>
    </location>
</feature>
<proteinExistence type="inferred from homology"/>